<dbReference type="Proteomes" id="UP000559027">
    <property type="component" value="Unassembled WGS sequence"/>
</dbReference>
<comment type="subcellular location">
    <subcellularLocation>
        <location evidence="1">Membrane</location>
        <topology evidence="1">Multi-pass membrane protein</topology>
    </subcellularLocation>
</comment>
<dbReference type="GO" id="GO:0016020">
    <property type="term" value="C:membrane"/>
    <property type="evidence" value="ECO:0007669"/>
    <property type="project" value="UniProtKB-SubCell"/>
</dbReference>
<feature type="domain" description="Major facilitator superfamily (MFS) profile" evidence="8">
    <location>
        <begin position="51"/>
        <end position="466"/>
    </location>
</feature>
<feature type="transmembrane region" description="Helical" evidence="7">
    <location>
        <begin position="323"/>
        <end position="340"/>
    </location>
</feature>
<accession>A0A8H5CSS0</accession>
<evidence type="ECO:0000256" key="6">
    <source>
        <dbReference type="SAM" id="MobiDB-lite"/>
    </source>
</evidence>
<dbReference type="InterPro" id="IPR020846">
    <property type="entry name" value="MFS_dom"/>
</dbReference>
<feature type="transmembrane region" description="Helical" evidence="7">
    <location>
        <begin position="406"/>
        <end position="427"/>
    </location>
</feature>
<gene>
    <name evidence="9" type="ORF">D9756_010382</name>
</gene>
<feature type="transmembrane region" description="Helical" evidence="7">
    <location>
        <begin position="210"/>
        <end position="232"/>
    </location>
</feature>
<evidence type="ECO:0000313" key="9">
    <source>
        <dbReference type="EMBL" id="KAF5346719.1"/>
    </source>
</evidence>
<comment type="caution">
    <text evidence="9">The sequence shown here is derived from an EMBL/GenBank/DDBJ whole genome shotgun (WGS) entry which is preliminary data.</text>
</comment>
<evidence type="ECO:0000256" key="2">
    <source>
        <dbReference type="ARBA" id="ARBA00022448"/>
    </source>
</evidence>
<evidence type="ECO:0000256" key="3">
    <source>
        <dbReference type="ARBA" id="ARBA00022692"/>
    </source>
</evidence>
<dbReference type="Pfam" id="PF07690">
    <property type="entry name" value="MFS_1"/>
    <property type="match status" value="1"/>
</dbReference>
<reference evidence="9 10" key="1">
    <citation type="journal article" date="2020" name="ISME J.">
        <title>Uncovering the hidden diversity of litter-decomposition mechanisms in mushroom-forming fungi.</title>
        <authorList>
            <person name="Floudas D."/>
            <person name="Bentzer J."/>
            <person name="Ahren D."/>
            <person name="Johansson T."/>
            <person name="Persson P."/>
            <person name="Tunlid A."/>
        </authorList>
    </citation>
    <scope>NUCLEOTIDE SEQUENCE [LARGE SCALE GENOMIC DNA]</scope>
    <source>
        <strain evidence="9 10">CBS 146.42</strain>
    </source>
</reference>
<evidence type="ECO:0000256" key="7">
    <source>
        <dbReference type="SAM" id="Phobius"/>
    </source>
</evidence>
<dbReference type="PANTHER" id="PTHR43791:SF85">
    <property type="entry name" value="TRANSPORTER, PUTATIVE (AFU_ORTHOLOGUE AFUA_6G00710)-RELATED"/>
    <property type="match status" value="1"/>
</dbReference>
<dbReference type="PROSITE" id="PS50850">
    <property type="entry name" value="MFS"/>
    <property type="match status" value="1"/>
</dbReference>
<dbReference type="EMBL" id="JAACJO010000030">
    <property type="protein sequence ID" value="KAF5346719.1"/>
    <property type="molecule type" value="Genomic_DNA"/>
</dbReference>
<dbReference type="PANTHER" id="PTHR43791">
    <property type="entry name" value="PERMEASE-RELATED"/>
    <property type="match status" value="1"/>
</dbReference>
<feature type="transmembrane region" description="Helical" evidence="7">
    <location>
        <begin position="86"/>
        <end position="106"/>
    </location>
</feature>
<sequence>MGIYYHPKTRGSEDSSVQTVASEPSAPVDSGGYHGHAPEKRMIWWKVDRRILPVAILLYFFSWLDRTNVGNARVAGLQDDLKLTPAQYSMALTVTFVPYILVELPSNLVLKIIGPDRLLPGLLLCWGIVATCQGFVHNYTELVLCRFFLGLFEGGLYPGLVVWLSSFYPRDFLQFRIAIVGASVALAGAFSGLLAFAISNMHGVGGRPAWSWIFILEGAVTVFFGVLSFWLLPASLESAKFLTGEEKDYVLSRLRETNVIDDGENDGKFDWREVGETFKLPHFWLLFVISFLGGVFNYGVGYFAPSIVHSLGFSSIQSQLMTVPPFAAGFIINLVTAYLADIYHSRGLVVIFSAICSAIGISIYLGSADKWVLYGSLFLVIGGGGCGGPAFVTWQANNTSPYIRRATGVAMLAIMNNAGGILSTWLLGSLSPAPRYSKAMLVMLVFSCLIAVIAVINIAYLRHQNERKRVIRERMRKEDEPSGLGDRSAWFVYIL</sequence>
<feature type="transmembrane region" description="Helical" evidence="7">
    <location>
        <begin position="371"/>
        <end position="394"/>
    </location>
</feature>
<dbReference type="OrthoDB" id="2985014at2759"/>
<dbReference type="Gene3D" id="1.20.1250.20">
    <property type="entry name" value="MFS general substrate transporter like domains"/>
    <property type="match status" value="2"/>
</dbReference>
<dbReference type="FunFam" id="1.20.1250.20:FF:000034">
    <property type="entry name" value="MFS general substrate transporter"/>
    <property type="match status" value="1"/>
</dbReference>
<feature type="transmembrane region" description="Helical" evidence="7">
    <location>
        <begin position="118"/>
        <end position="136"/>
    </location>
</feature>
<keyword evidence="2" id="KW-0813">Transport</keyword>
<keyword evidence="4 7" id="KW-1133">Transmembrane helix</keyword>
<dbReference type="SUPFAM" id="SSF103473">
    <property type="entry name" value="MFS general substrate transporter"/>
    <property type="match status" value="1"/>
</dbReference>
<feature type="region of interest" description="Disordered" evidence="6">
    <location>
        <begin position="1"/>
        <end position="35"/>
    </location>
</feature>
<organism evidence="9 10">
    <name type="scientific">Leucocoprinus leucothites</name>
    <dbReference type="NCBI Taxonomy" id="201217"/>
    <lineage>
        <taxon>Eukaryota</taxon>
        <taxon>Fungi</taxon>
        <taxon>Dikarya</taxon>
        <taxon>Basidiomycota</taxon>
        <taxon>Agaricomycotina</taxon>
        <taxon>Agaricomycetes</taxon>
        <taxon>Agaricomycetidae</taxon>
        <taxon>Agaricales</taxon>
        <taxon>Agaricineae</taxon>
        <taxon>Agaricaceae</taxon>
        <taxon>Leucocoprinus</taxon>
    </lineage>
</organism>
<keyword evidence="10" id="KW-1185">Reference proteome</keyword>
<dbReference type="AlphaFoldDB" id="A0A8H5CSS0"/>
<feature type="transmembrane region" description="Helical" evidence="7">
    <location>
        <begin position="347"/>
        <end position="365"/>
    </location>
</feature>
<evidence type="ECO:0000256" key="5">
    <source>
        <dbReference type="ARBA" id="ARBA00023136"/>
    </source>
</evidence>
<dbReference type="InterPro" id="IPR011701">
    <property type="entry name" value="MFS"/>
</dbReference>
<protein>
    <recommendedName>
        <fullName evidence="8">Major facilitator superfamily (MFS) profile domain-containing protein</fullName>
    </recommendedName>
</protein>
<feature type="transmembrane region" description="Helical" evidence="7">
    <location>
        <begin position="175"/>
        <end position="198"/>
    </location>
</feature>
<feature type="transmembrane region" description="Helical" evidence="7">
    <location>
        <begin position="283"/>
        <end position="303"/>
    </location>
</feature>
<feature type="transmembrane region" description="Helical" evidence="7">
    <location>
        <begin position="439"/>
        <end position="461"/>
    </location>
</feature>
<evidence type="ECO:0000256" key="4">
    <source>
        <dbReference type="ARBA" id="ARBA00022989"/>
    </source>
</evidence>
<feature type="transmembrane region" description="Helical" evidence="7">
    <location>
        <begin position="50"/>
        <end position="66"/>
    </location>
</feature>
<name>A0A8H5CSS0_9AGAR</name>
<feature type="transmembrane region" description="Helical" evidence="7">
    <location>
        <begin position="148"/>
        <end position="168"/>
    </location>
</feature>
<dbReference type="GO" id="GO:0022857">
    <property type="term" value="F:transmembrane transporter activity"/>
    <property type="evidence" value="ECO:0007669"/>
    <property type="project" value="InterPro"/>
</dbReference>
<dbReference type="InterPro" id="IPR036259">
    <property type="entry name" value="MFS_trans_sf"/>
</dbReference>
<keyword evidence="5 7" id="KW-0472">Membrane</keyword>
<evidence type="ECO:0000313" key="10">
    <source>
        <dbReference type="Proteomes" id="UP000559027"/>
    </source>
</evidence>
<evidence type="ECO:0000256" key="1">
    <source>
        <dbReference type="ARBA" id="ARBA00004141"/>
    </source>
</evidence>
<proteinExistence type="predicted"/>
<evidence type="ECO:0000259" key="8">
    <source>
        <dbReference type="PROSITE" id="PS50850"/>
    </source>
</evidence>
<dbReference type="FunFam" id="1.20.1250.20:FF:000013">
    <property type="entry name" value="MFS general substrate transporter"/>
    <property type="match status" value="1"/>
</dbReference>
<keyword evidence="3 7" id="KW-0812">Transmembrane</keyword>